<evidence type="ECO:0000313" key="5">
    <source>
        <dbReference type="Proteomes" id="UP001240171"/>
    </source>
</evidence>
<feature type="domain" description="VWFA" evidence="3">
    <location>
        <begin position="408"/>
        <end position="575"/>
    </location>
</feature>
<evidence type="ECO:0000313" key="4">
    <source>
        <dbReference type="EMBL" id="MDO7907313.1"/>
    </source>
</evidence>
<dbReference type="SMART" id="SM00327">
    <property type="entry name" value="VWA"/>
    <property type="match status" value="1"/>
</dbReference>
<feature type="transmembrane region" description="Helical" evidence="2">
    <location>
        <begin position="38"/>
        <end position="57"/>
    </location>
</feature>
<keyword evidence="2" id="KW-1133">Transmembrane helix</keyword>
<protein>
    <submittedName>
        <fullName evidence="4">VWA domain-containing protein</fullName>
    </submittedName>
</protein>
<organism evidence="4 5">
    <name type="scientific">Paenibacillus lacisoli</name>
    <dbReference type="NCBI Taxonomy" id="3064525"/>
    <lineage>
        <taxon>Bacteria</taxon>
        <taxon>Bacillati</taxon>
        <taxon>Bacillota</taxon>
        <taxon>Bacilli</taxon>
        <taxon>Bacillales</taxon>
        <taxon>Paenibacillaceae</taxon>
        <taxon>Paenibacillus</taxon>
    </lineage>
</organism>
<dbReference type="Pfam" id="PF00092">
    <property type="entry name" value="VWA"/>
    <property type="match status" value="1"/>
</dbReference>
<dbReference type="SUPFAM" id="SSF52317">
    <property type="entry name" value="Class I glutamine amidotransferase-like"/>
    <property type="match status" value="1"/>
</dbReference>
<dbReference type="SUPFAM" id="SSF53300">
    <property type="entry name" value="vWA-like"/>
    <property type="match status" value="2"/>
</dbReference>
<keyword evidence="2" id="KW-0472">Membrane</keyword>
<keyword evidence="5" id="KW-1185">Reference proteome</keyword>
<reference evidence="4 5" key="1">
    <citation type="submission" date="2023-07" db="EMBL/GenBank/DDBJ databases">
        <title>Paenibacillus sp. JX-17 nov. isolated from soil.</title>
        <authorList>
            <person name="Wan Y."/>
            <person name="Liu B."/>
        </authorList>
    </citation>
    <scope>NUCLEOTIDE SEQUENCE [LARGE SCALE GENOMIC DNA]</scope>
    <source>
        <strain evidence="4 5">JX-17</strain>
    </source>
</reference>
<dbReference type="PANTHER" id="PTHR37947">
    <property type="entry name" value="BLL2462 PROTEIN"/>
    <property type="match status" value="1"/>
</dbReference>
<sequence length="948" mass="101755">MGVQFDYPWFLLLLLLVPAAAVWMVRQDFRLRGGRKKAAVILRVIIAVLLILMLAGLQTFTLFQQKEIVYIADRSSSMPEDRGLRQWIAASAQSKGKQDTTAVVSTALDAAVERSPSGLPLAELPLDAALQPDFSNLERGLQLGSSLLRGPGEKRLVLITDGQENAGSMMAAGRLLKEKGIAVDVLESKPKQRKDVAINEIKLPDKLYQGERFALEAEIASSVKTTGELRVYEDSREIGRSAIELEPGVGRYRIEGLAKSPGLHRYRAEIFAAGDEQSANNTAYAISRTSGPPRILVVEGQPGSSGNITSALGSGFASVKAISPQLLSLELADLLSYDSIIFNNVSGDQVGEKKMTLIEQAVRSYGVGFMMAGGEDSFALGGYFDTPIEKALPVRMELEGKRQIPSSGLILVIDRSGSMSGEKLELAKEAAMRTVELMRPQDTVGVVAFDDSPWWVVEPQKIGKGRDSILSQIQSIPAAGGTDIFPALQTGLNEMLNVKAERRHIILMTDGQSAGGSYYDELTERMRGERITLSTVAIGSDADTALLQSLADGGKGRYYFASDPSAIPSIFTRETAMMMRSYMVNKTFVPSAGNPGDWSSLFSQGVPPLHGYVATTVKPSAQAVLISPEPDPVLARWNYGSGRTVAWTSDLTGQWSREWVSWADFARTLTTVVKWTLPQFSASPYHSETEVTGTDVTLRVTSSTDPAPERLQATVTGEDGREQKVTLVQEAPGEYTGQVSATAPGTYLLSVTPDGADGEPAAGAVSGFVVPYSPEYRIAANSESGLNRLAELTGGRVLSWDHPEQLFAGTAEPARQLHNWSWMLLAAALLLWVADIALRRLAIPWGRFAARAAAWLPRRRNPAGASAQSAGLDRLAARKQRTASFYGGAPEAPPDRTPPAPAAGGPPPAPRAPVPSGAARPAAPPPSPPEGAAAGMDRLLAARKRGQR</sequence>
<accession>A0ABT9CFG2</accession>
<dbReference type="EMBL" id="JAUQTB010000006">
    <property type="protein sequence ID" value="MDO7907313.1"/>
    <property type="molecule type" value="Genomic_DNA"/>
</dbReference>
<evidence type="ECO:0000256" key="2">
    <source>
        <dbReference type="SAM" id="Phobius"/>
    </source>
</evidence>
<gene>
    <name evidence="4" type="ORF">Q5741_12940</name>
</gene>
<evidence type="ECO:0000256" key="1">
    <source>
        <dbReference type="SAM" id="MobiDB-lite"/>
    </source>
</evidence>
<dbReference type="Proteomes" id="UP001240171">
    <property type="component" value="Unassembled WGS sequence"/>
</dbReference>
<dbReference type="PROSITE" id="PS50234">
    <property type="entry name" value="VWFA"/>
    <property type="match status" value="1"/>
</dbReference>
<dbReference type="InterPro" id="IPR002035">
    <property type="entry name" value="VWF_A"/>
</dbReference>
<dbReference type="Gene3D" id="3.40.50.880">
    <property type="match status" value="1"/>
</dbReference>
<dbReference type="InterPro" id="IPR036465">
    <property type="entry name" value="vWFA_dom_sf"/>
</dbReference>
<dbReference type="CDD" id="cd00198">
    <property type="entry name" value="vWFA"/>
    <property type="match status" value="1"/>
</dbReference>
<dbReference type="InterPro" id="IPR010768">
    <property type="entry name" value="GATase1-like"/>
</dbReference>
<keyword evidence="2" id="KW-0812">Transmembrane</keyword>
<feature type="compositionally biased region" description="Pro residues" evidence="1">
    <location>
        <begin position="891"/>
        <end position="913"/>
    </location>
</feature>
<dbReference type="RefSeq" id="WP_305024510.1">
    <property type="nucleotide sequence ID" value="NZ_JAUQTB010000006.1"/>
</dbReference>
<dbReference type="Pfam" id="PF07090">
    <property type="entry name" value="GATase1_like"/>
    <property type="match status" value="1"/>
</dbReference>
<feature type="region of interest" description="Disordered" evidence="1">
    <location>
        <begin position="885"/>
        <end position="948"/>
    </location>
</feature>
<dbReference type="Gene3D" id="3.40.50.410">
    <property type="entry name" value="von Willebrand factor, type A domain"/>
    <property type="match status" value="2"/>
</dbReference>
<dbReference type="PANTHER" id="PTHR37947:SF2">
    <property type="entry name" value="VON WILLEBRAND FACTOR TYPE A"/>
    <property type="match status" value="1"/>
</dbReference>
<comment type="caution">
    <text evidence="4">The sequence shown here is derived from an EMBL/GenBank/DDBJ whole genome shotgun (WGS) entry which is preliminary data.</text>
</comment>
<dbReference type="Gene3D" id="2.60.40.10">
    <property type="entry name" value="Immunoglobulins"/>
    <property type="match status" value="1"/>
</dbReference>
<proteinExistence type="predicted"/>
<dbReference type="InterPro" id="IPR029062">
    <property type="entry name" value="Class_I_gatase-like"/>
</dbReference>
<dbReference type="InterPro" id="IPR013783">
    <property type="entry name" value="Ig-like_fold"/>
</dbReference>
<feature type="transmembrane region" description="Helical" evidence="2">
    <location>
        <begin position="6"/>
        <end position="26"/>
    </location>
</feature>
<name>A0ABT9CFG2_9BACL</name>
<evidence type="ECO:0000259" key="3">
    <source>
        <dbReference type="PROSITE" id="PS50234"/>
    </source>
</evidence>